<comment type="catalytic activity">
    <reaction evidence="7">
        <text>3-dehydro-L-erythronate + ATP = 3-dehydro-4-O-phospho-L-erythronate + ADP + H(+)</text>
        <dbReference type="Rhea" id="RHEA:52552"/>
        <dbReference type="ChEBI" id="CHEBI:15378"/>
        <dbReference type="ChEBI" id="CHEBI:30616"/>
        <dbReference type="ChEBI" id="CHEBI:136592"/>
        <dbReference type="ChEBI" id="CHEBI:136670"/>
        <dbReference type="ChEBI" id="CHEBI:456216"/>
        <dbReference type="EC" id="2.7.1.217"/>
    </reaction>
</comment>
<dbReference type="InterPro" id="IPR037051">
    <property type="entry name" value="4-carb_acid_sugar_kinase_N_sf"/>
</dbReference>
<evidence type="ECO:0000313" key="15">
    <source>
        <dbReference type="EMBL" id="AQT48071.1"/>
    </source>
</evidence>
<dbReference type="KEGG" id="bapi:BBC0122_019780"/>
<evidence type="ECO:0000256" key="7">
    <source>
        <dbReference type="ARBA" id="ARBA00035898"/>
    </source>
</evidence>
<evidence type="ECO:0000256" key="6">
    <source>
        <dbReference type="ARBA" id="ARBA00023277"/>
    </source>
</evidence>
<dbReference type="GO" id="GO:0016301">
    <property type="term" value="F:kinase activity"/>
    <property type="evidence" value="ECO:0007669"/>
    <property type="project" value="UniProtKB-KW"/>
</dbReference>
<keyword evidence="2" id="KW-0808">Transferase</keyword>
<comment type="catalytic activity">
    <reaction evidence="8">
        <text>3-dehydro-D-erythronate + ATP = 3-dehydro-4-O-phospho-D-erythronate + ADP + H(+)</text>
        <dbReference type="Rhea" id="RHEA:52556"/>
        <dbReference type="ChEBI" id="CHEBI:15378"/>
        <dbReference type="ChEBI" id="CHEBI:30616"/>
        <dbReference type="ChEBI" id="CHEBI:57958"/>
        <dbReference type="ChEBI" id="CHEBI:136593"/>
        <dbReference type="ChEBI" id="CHEBI:456216"/>
        <dbReference type="EC" id="2.7.1.217"/>
    </reaction>
</comment>
<dbReference type="SUPFAM" id="SSF142764">
    <property type="entry name" value="YgbK-like"/>
    <property type="match status" value="1"/>
</dbReference>
<keyword evidence="4" id="KW-0418">Kinase</keyword>
<keyword evidence="16" id="KW-1185">Reference proteome</keyword>
<dbReference type="RefSeq" id="WP_077993553.1">
    <property type="nucleotide sequence ID" value="NZ_CP015625.1"/>
</dbReference>
<reference evidence="15 16" key="1">
    <citation type="submission" date="2016-11" db="EMBL/GenBank/DDBJ databases">
        <title>Comparative genomics of Bartonella apis.</title>
        <authorList>
            <person name="Engel P."/>
        </authorList>
    </citation>
    <scope>NUCLEOTIDE SEQUENCE [LARGE SCALE GENOMIC DNA]</scope>
    <source>
        <strain evidence="15 16">BBC0122</strain>
    </source>
</reference>
<evidence type="ECO:0000313" key="16">
    <source>
        <dbReference type="Proteomes" id="UP000189632"/>
    </source>
</evidence>
<dbReference type="InterPro" id="IPR031475">
    <property type="entry name" value="NBD_C"/>
</dbReference>
<accession>A0A1U9MK94</accession>
<dbReference type="InterPro" id="IPR050007">
    <property type="entry name" value="OtnK"/>
</dbReference>
<evidence type="ECO:0000256" key="5">
    <source>
        <dbReference type="ARBA" id="ARBA00022840"/>
    </source>
</evidence>
<evidence type="ECO:0000256" key="1">
    <source>
        <dbReference type="ARBA" id="ARBA00005715"/>
    </source>
</evidence>
<evidence type="ECO:0000256" key="9">
    <source>
        <dbReference type="ARBA" id="ARBA00037335"/>
    </source>
</evidence>
<evidence type="ECO:0000256" key="2">
    <source>
        <dbReference type="ARBA" id="ARBA00022679"/>
    </source>
</evidence>
<dbReference type="AlphaFoldDB" id="A0A1U9MK94"/>
<dbReference type="Proteomes" id="UP000189632">
    <property type="component" value="Chromosome"/>
</dbReference>
<comment type="function">
    <text evidence="9">Catalyzes the ATP-dependent phosphorylation of 3-oxo-tetronate to 3-oxo-tetronate 4-phosphate.</text>
</comment>
<dbReference type="OrthoDB" id="191465at2"/>
<gene>
    <name evidence="15" type="ORF">BBC0122_019780</name>
</gene>
<name>A0A1U9MK94_9HYPH</name>
<organism evidence="15 16">
    <name type="scientific">Bartonella choladocola</name>
    <dbReference type="NCBI Taxonomy" id="2750995"/>
    <lineage>
        <taxon>Bacteria</taxon>
        <taxon>Pseudomonadati</taxon>
        <taxon>Pseudomonadota</taxon>
        <taxon>Alphaproteobacteria</taxon>
        <taxon>Hyphomicrobiales</taxon>
        <taxon>Bartonellaceae</taxon>
        <taxon>Bartonella</taxon>
    </lineage>
</organism>
<sequence length="422" mass="45139">MKLGVIADDFTGATDIAGFLVKNGLKTVQLNGVPRDGVNVDADAVVVSLKSRSCAPEKAVHDSLAALQWLKNHHSEQFFFKYCSTFDSTSKGNIGPVTDALLDALGEDFTVICPVLPVNGRTIYCGYLFVNAVPLSESGMRHHPVTPMTDSNIMRVMEAQSEGRCGNVPSQIIDKGIAAVKNCLQQLRQNGFRYAVLDALNDKHIEILGKAVADMKFVTGGSGLADGMARAWTDLHGDVEQAEAAGQPLEGATVVLSGSCSQMTNAQVAKYKEMAPALAVDVGRAVSDANYFSELVEWVKQNSNQKYAPLIYATVMPEELSNTQASFGAETASQAIETLFAKIAKTLESQGYRRFIIAGGETSGAVTQALAIEGFKIGPQIAPGVPWVRSIGKSLSLALKSGNFGDEDFFFVAQQMKTVKGE</sequence>
<dbReference type="InterPro" id="IPR042213">
    <property type="entry name" value="NBD_C_sf"/>
</dbReference>
<dbReference type="GO" id="GO:0005524">
    <property type="term" value="F:ATP binding"/>
    <property type="evidence" value="ECO:0007669"/>
    <property type="project" value="UniProtKB-KW"/>
</dbReference>
<keyword evidence="3" id="KW-0547">Nucleotide-binding</keyword>
<evidence type="ECO:0000256" key="4">
    <source>
        <dbReference type="ARBA" id="ARBA00022777"/>
    </source>
</evidence>
<dbReference type="Gene3D" id="3.40.980.20">
    <property type="entry name" value="Four-carbon acid sugar kinase, nucleotide binding domain"/>
    <property type="match status" value="1"/>
</dbReference>
<evidence type="ECO:0000256" key="12">
    <source>
        <dbReference type="ARBA" id="ARBA00041377"/>
    </source>
</evidence>
<dbReference type="Pfam" id="PF07005">
    <property type="entry name" value="SBD_N"/>
    <property type="match status" value="1"/>
</dbReference>
<evidence type="ECO:0000259" key="14">
    <source>
        <dbReference type="Pfam" id="PF17042"/>
    </source>
</evidence>
<evidence type="ECO:0000256" key="3">
    <source>
        <dbReference type="ARBA" id="ARBA00022741"/>
    </source>
</evidence>
<evidence type="ECO:0000259" key="13">
    <source>
        <dbReference type="Pfam" id="PF07005"/>
    </source>
</evidence>
<dbReference type="Pfam" id="PF17042">
    <property type="entry name" value="NBD_C"/>
    <property type="match status" value="1"/>
</dbReference>
<evidence type="ECO:0000256" key="11">
    <source>
        <dbReference type="ARBA" id="ARBA00039461"/>
    </source>
</evidence>
<comment type="similarity">
    <text evidence="1">Belongs to the four-carbon acid sugar kinase family.</text>
</comment>
<keyword evidence="6" id="KW-0119">Carbohydrate metabolism</keyword>
<dbReference type="NCBIfam" id="NF043035">
    <property type="entry name" value="OxoTetrKin"/>
    <property type="match status" value="1"/>
</dbReference>
<dbReference type="EC" id="2.7.1.217" evidence="10"/>
<keyword evidence="5" id="KW-0067">ATP-binding</keyword>
<dbReference type="EMBL" id="CP015625">
    <property type="protein sequence ID" value="AQT48071.1"/>
    <property type="molecule type" value="Genomic_DNA"/>
</dbReference>
<proteinExistence type="inferred from homology"/>
<evidence type="ECO:0000256" key="10">
    <source>
        <dbReference type="ARBA" id="ARBA00039095"/>
    </source>
</evidence>
<feature type="domain" description="Four-carbon acid sugar kinase N-terminal" evidence="13">
    <location>
        <begin position="3"/>
        <end position="227"/>
    </location>
</feature>
<protein>
    <recommendedName>
        <fullName evidence="11">3-oxo-tetronate kinase</fullName>
        <ecNumber evidence="10">2.7.1.217</ecNumber>
    </recommendedName>
    <alternativeName>
        <fullName evidence="12">3-dehydrotetronate 4-kinase</fullName>
    </alternativeName>
</protein>
<dbReference type="Gene3D" id="3.40.50.10840">
    <property type="entry name" value="Putative sugar-binding, N-terminal domain"/>
    <property type="match status" value="1"/>
</dbReference>
<dbReference type="InterPro" id="IPR010737">
    <property type="entry name" value="4-carb_acid_sugar_kinase_N"/>
</dbReference>
<feature type="domain" description="Four-carbon acid sugar kinase nucleotide binding" evidence="14">
    <location>
        <begin position="254"/>
        <end position="410"/>
    </location>
</feature>
<evidence type="ECO:0000256" key="8">
    <source>
        <dbReference type="ARBA" id="ARBA00036346"/>
    </source>
</evidence>